<dbReference type="Proteomes" id="UP000024837">
    <property type="component" value="Unassembled WGS sequence"/>
</dbReference>
<name>W7I4C5_9PEZI</name>
<dbReference type="Pfam" id="PF25115">
    <property type="entry name" value="Agd3_CE"/>
    <property type="match status" value="1"/>
</dbReference>
<feature type="chain" id="PRO_5004893306" description="Extracellular serine-rich protein" evidence="1">
    <location>
        <begin position="20"/>
        <end position="841"/>
    </location>
</feature>
<dbReference type="HOGENOM" id="CLU_010712_1_0_1"/>
<dbReference type="InterPro" id="IPR050788">
    <property type="entry name" value="Yeast_SRP1/TIP1_CWP"/>
</dbReference>
<dbReference type="EMBL" id="KI966411">
    <property type="protein sequence ID" value="EWC47302.1"/>
    <property type="molecule type" value="Genomic_DNA"/>
</dbReference>
<feature type="domain" description="Agd3 C-terminal" evidence="4">
    <location>
        <begin position="668"/>
        <end position="728"/>
    </location>
</feature>
<evidence type="ECO:0000259" key="4">
    <source>
        <dbReference type="Pfam" id="PF25117"/>
    </source>
</evidence>
<keyword evidence="6" id="KW-1185">Reference proteome</keyword>
<reference evidence="5 6" key="1">
    <citation type="submission" date="2013-05" db="EMBL/GenBank/DDBJ databases">
        <title>Drechslerella stenobrocha genome reveals carnivorous origination and mechanical trapping mechanism of predatory fungi.</title>
        <authorList>
            <person name="Liu X."/>
            <person name="Zhang W."/>
            <person name="Liu K."/>
        </authorList>
    </citation>
    <scope>NUCLEOTIDE SEQUENCE [LARGE SCALE GENOMIC DNA]</scope>
    <source>
        <strain evidence="5 6">248</strain>
    </source>
</reference>
<evidence type="ECO:0000313" key="5">
    <source>
        <dbReference type="EMBL" id="EWC47302.1"/>
    </source>
</evidence>
<feature type="domain" description="Agd3 deacetylase" evidence="2">
    <location>
        <begin position="277"/>
        <end position="652"/>
    </location>
</feature>
<sequence>MRLNTPISLLAAYGAVVSAAKTTVNTRALILATDNSGAAAVGTLNAYGIPYDNIVIADSNYTLPFLTNNDGSCKYGVIVIFRQLYSTDSSKNWVSFINGIEWQKIYDYQTACGVRLIHLGAVPNKWDFACTLISSKDSVENDALYSSNHQFFLDTTVSKAEFPTANVKNPKNARLTGAWHTPGYCSDSLMQWAGDMTSQNTFLYNEPLSLLSPAIGTPNSIQQPALGVINRYASGREQMGFFTSFGPWAESAIYMNHIWIHWAFRGIVPGERASLLGLQVDDLFLPTAVYAANYTYRISADDLLNHAKWQLNLNKRLAASNPGSNVFLEFGFNGNGVFIYDQTVLGLDKNGTCPPAVTYTGPQPVTPLEYAKPPGTGADLWPSGQTYNWPSQCISYDPLAKLFQQKNTGGDNINGLSDIFAMVSHTFTHEGQNPITSSDAMNEIQYNTRFARQVGLDQVPLFSPRSLIPPAITGTQNPDAVRTWMENGIQSVVGDNTRAPLRNQNNDRWPLITNVSENGYDGLVIIPRWSNRIYYNADGVASDLQQWLDLSPKQATRNFTNLLSIERATTSQYLLNLYHDPYMFHQANLRVWASPGVSINGLGTSDVAGPWSLIEMWVESVLDEFTQYVNWPIRSLKQDDIAQKFVDRMNRDLYSGYRVAWTTSDDGSVIAGFTVDAANSSWTGQIPVMLPGAIVNNPSVARIEQYGTDPATVWVSTFPSSFKLVTPIRIQGTKVNNTASVLSSITTTLPALALPTTGLVGSFPVSEVISAKSTAAASASRSSAAQDKRSVCLHLHLHSKNELKYRQIFNYVKGHRNGVFYVFCSFSDKCPKCIPIPQHLM</sequence>
<proteinExistence type="predicted"/>
<dbReference type="AlphaFoldDB" id="W7I4C5"/>
<dbReference type="InterPro" id="IPR056826">
    <property type="entry name" value="Agd3_CE"/>
</dbReference>
<dbReference type="PANTHER" id="PTHR31002">
    <property type="entry name" value="SERIPAUPERIN"/>
    <property type="match status" value="1"/>
</dbReference>
<organism evidence="5 6">
    <name type="scientific">Drechslerella stenobrocha 248</name>
    <dbReference type="NCBI Taxonomy" id="1043628"/>
    <lineage>
        <taxon>Eukaryota</taxon>
        <taxon>Fungi</taxon>
        <taxon>Dikarya</taxon>
        <taxon>Ascomycota</taxon>
        <taxon>Pezizomycotina</taxon>
        <taxon>Orbiliomycetes</taxon>
        <taxon>Orbiliales</taxon>
        <taxon>Orbiliaceae</taxon>
        <taxon>Drechslerella</taxon>
    </lineage>
</organism>
<feature type="signal peptide" evidence="1">
    <location>
        <begin position="1"/>
        <end position="19"/>
    </location>
</feature>
<evidence type="ECO:0000259" key="3">
    <source>
        <dbReference type="Pfam" id="PF25116"/>
    </source>
</evidence>
<feature type="domain" description="Agd3 CBM87" evidence="3">
    <location>
        <begin position="24"/>
        <end position="262"/>
    </location>
</feature>
<dbReference type="PANTHER" id="PTHR31002:SF34">
    <property type="entry name" value="CELL WALL PROTEIN CWP1-RELATED"/>
    <property type="match status" value="1"/>
</dbReference>
<dbReference type="Pfam" id="PF25116">
    <property type="entry name" value="CBM87_Agd3"/>
    <property type="match status" value="1"/>
</dbReference>
<accession>W7I4C5</accession>
<gene>
    <name evidence="5" type="ORF">DRE_03421</name>
</gene>
<protein>
    <recommendedName>
        <fullName evidence="7">Extracellular serine-rich protein</fullName>
    </recommendedName>
</protein>
<dbReference type="InterPro" id="IPR056825">
    <property type="entry name" value="Agd3_C"/>
</dbReference>
<dbReference type="InterPro" id="IPR056827">
    <property type="entry name" value="CBM87_Agd3"/>
</dbReference>
<dbReference type="Pfam" id="PF25117">
    <property type="entry name" value="Agd3_C"/>
    <property type="match status" value="1"/>
</dbReference>
<keyword evidence="1" id="KW-0732">Signal</keyword>
<dbReference type="OrthoDB" id="2113314at2759"/>
<evidence type="ECO:0000313" key="6">
    <source>
        <dbReference type="Proteomes" id="UP000024837"/>
    </source>
</evidence>
<evidence type="ECO:0000259" key="2">
    <source>
        <dbReference type="Pfam" id="PF25115"/>
    </source>
</evidence>
<evidence type="ECO:0008006" key="7">
    <source>
        <dbReference type="Google" id="ProtNLM"/>
    </source>
</evidence>
<evidence type="ECO:0000256" key="1">
    <source>
        <dbReference type="SAM" id="SignalP"/>
    </source>
</evidence>